<dbReference type="InterPro" id="IPR011989">
    <property type="entry name" value="ARM-like"/>
</dbReference>
<proteinExistence type="predicted"/>
<evidence type="ECO:0008006" key="3">
    <source>
        <dbReference type="Google" id="ProtNLM"/>
    </source>
</evidence>
<dbReference type="RefSeq" id="WP_179812873.1">
    <property type="nucleotide sequence ID" value="NZ_JACBZD010000001.1"/>
</dbReference>
<sequence>MTSNRLAFDGEIDFYELARHGRSAGWTPETPSEHPVPLRGAAQSGAFEFIWKAGASTRVRFVHDTVTEVRFIEILGDGTQSVTDHLSTEFNLIDYQACLRKMSEERSETSQEHLLEALGAISPRDFSGDVYAAITEALQHESPIVRAAAVSAAGELSWSEFRRPLQETADHDPDPNLRAFATNTIFTLK</sequence>
<keyword evidence="2" id="KW-1185">Reference proteome</keyword>
<dbReference type="AlphaFoldDB" id="A0A852ZN67"/>
<name>A0A852ZN67_9ACTN</name>
<gene>
    <name evidence="1" type="ORF">FHU37_000829</name>
</gene>
<reference evidence="1 2" key="1">
    <citation type="submission" date="2020-07" db="EMBL/GenBank/DDBJ databases">
        <title>Sequencing the genomes of 1000 actinobacteria strains.</title>
        <authorList>
            <person name="Klenk H.-P."/>
        </authorList>
    </citation>
    <scope>NUCLEOTIDE SEQUENCE [LARGE SCALE GENOMIC DNA]</scope>
    <source>
        <strain evidence="1 2">DSM 42178</strain>
    </source>
</reference>
<dbReference type="InterPro" id="IPR016024">
    <property type="entry name" value="ARM-type_fold"/>
</dbReference>
<dbReference type="Pfam" id="PF13646">
    <property type="entry name" value="HEAT_2"/>
    <property type="match status" value="1"/>
</dbReference>
<evidence type="ECO:0000313" key="1">
    <source>
        <dbReference type="EMBL" id="NYI03886.1"/>
    </source>
</evidence>
<comment type="caution">
    <text evidence="1">The sequence shown here is derived from an EMBL/GenBank/DDBJ whole genome shotgun (WGS) entry which is preliminary data.</text>
</comment>
<accession>A0A852ZN67</accession>
<dbReference type="Gene3D" id="1.25.10.10">
    <property type="entry name" value="Leucine-rich Repeat Variant"/>
    <property type="match status" value="1"/>
</dbReference>
<evidence type="ECO:0000313" key="2">
    <source>
        <dbReference type="Proteomes" id="UP000567795"/>
    </source>
</evidence>
<dbReference type="EMBL" id="JACBZD010000001">
    <property type="protein sequence ID" value="NYI03886.1"/>
    <property type="molecule type" value="Genomic_DNA"/>
</dbReference>
<organism evidence="1 2">
    <name type="scientific">Allostreptomyces psammosilenae</name>
    <dbReference type="NCBI Taxonomy" id="1892865"/>
    <lineage>
        <taxon>Bacteria</taxon>
        <taxon>Bacillati</taxon>
        <taxon>Actinomycetota</taxon>
        <taxon>Actinomycetes</taxon>
        <taxon>Kitasatosporales</taxon>
        <taxon>Streptomycetaceae</taxon>
        <taxon>Allostreptomyces</taxon>
    </lineage>
</organism>
<dbReference type="Proteomes" id="UP000567795">
    <property type="component" value="Unassembled WGS sequence"/>
</dbReference>
<dbReference type="SUPFAM" id="SSF48371">
    <property type="entry name" value="ARM repeat"/>
    <property type="match status" value="1"/>
</dbReference>
<protein>
    <recommendedName>
        <fullName evidence="3">HEAT repeat domain-containing protein</fullName>
    </recommendedName>
</protein>